<evidence type="ECO:0000313" key="9">
    <source>
        <dbReference type="EMBL" id="RRD31489.1"/>
    </source>
</evidence>
<feature type="signal peptide" evidence="7">
    <location>
        <begin position="1"/>
        <end position="37"/>
    </location>
</feature>
<keyword evidence="1" id="KW-0134">Cell wall</keyword>
<evidence type="ECO:0000313" key="10">
    <source>
        <dbReference type="Proteomes" id="UP000281771"/>
    </source>
</evidence>
<dbReference type="Gene3D" id="2.60.40.740">
    <property type="match status" value="1"/>
</dbReference>
<protein>
    <submittedName>
        <fullName evidence="9">LPXTG cell wall anchor domain-containing protein</fullName>
    </submittedName>
</protein>
<evidence type="ECO:0000256" key="2">
    <source>
        <dbReference type="ARBA" id="ARBA00022525"/>
    </source>
</evidence>
<reference evidence="9 10" key="1">
    <citation type="submission" date="2018-11" db="EMBL/GenBank/DDBJ databases">
        <title>Genomes From Bacteria Associated with the Canine Oral Cavity: a Test Case for Automated Genome-Based Taxonomic Assignment.</title>
        <authorList>
            <person name="Coil D.A."/>
            <person name="Jospin G."/>
            <person name="Darling A.E."/>
            <person name="Wallis C."/>
            <person name="Davis I.J."/>
            <person name="Harris S."/>
            <person name="Eisen J.A."/>
            <person name="Holcombe L.J."/>
            <person name="O'Flynn C."/>
        </authorList>
    </citation>
    <scope>NUCLEOTIDE SEQUENCE [LARGE SCALE GENOMIC DNA]</scope>
    <source>
        <strain evidence="9 10">OH4621_COT-116</strain>
    </source>
</reference>
<dbReference type="NCBIfam" id="TIGR01167">
    <property type="entry name" value="LPXTG_anchor"/>
    <property type="match status" value="1"/>
</dbReference>
<dbReference type="InterPro" id="IPR021197">
    <property type="entry name" value="Cross-wall-target_lipo_motif"/>
</dbReference>
<keyword evidence="4" id="KW-0572">Peptidoglycan-anchor</keyword>
<keyword evidence="5" id="KW-0175">Coiled coil</keyword>
<feature type="domain" description="Gram-positive cocci surface proteins LPxTG" evidence="8">
    <location>
        <begin position="722"/>
        <end position="754"/>
    </location>
</feature>
<organism evidence="9 10">
    <name type="scientific">Streptococcus minor</name>
    <dbReference type="NCBI Taxonomy" id="229549"/>
    <lineage>
        <taxon>Bacteria</taxon>
        <taxon>Bacillati</taxon>
        <taxon>Bacillota</taxon>
        <taxon>Bacilli</taxon>
        <taxon>Lactobacillales</taxon>
        <taxon>Streptococcaceae</taxon>
        <taxon>Streptococcus</taxon>
    </lineage>
</organism>
<proteinExistence type="predicted"/>
<gene>
    <name evidence="9" type="ORF">EII38_04490</name>
</gene>
<evidence type="ECO:0000256" key="7">
    <source>
        <dbReference type="SAM" id="SignalP"/>
    </source>
</evidence>
<evidence type="ECO:0000256" key="1">
    <source>
        <dbReference type="ARBA" id="ARBA00022512"/>
    </source>
</evidence>
<dbReference type="NCBIfam" id="TIGR03726">
    <property type="entry name" value="strep_RK_lipo"/>
    <property type="match status" value="1"/>
</dbReference>
<dbReference type="RefSeq" id="WP_124776397.1">
    <property type="nucleotide sequence ID" value="NZ_RQZA01000003.1"/>
</dbReference>
<feature type="chain" id="PRO_5018287529" evidence="7">
    <location>
        <begin position="38"/>
        <end position="754"/>
    </location>
</feature>
<keyword evidence="3 7" id="KW-0732">Signal</keyword>
<dbReference type="AlphaFoldDB" id="A0A3P1VBF3"/>
<feature type="coiled-coil region" evidence="5">
    <location>
        <begin position="108"/>
        <end position="153"/>
    </location>
</feature>
<evidence type="ECO:0000256" key="6">
    <source>
        <dbReference type="SAM" id="MobiDB-lite"/>
    </source>
</evidence>
<comment type="caution">
    <text evidence="9">The sequence shown here is derived from an EMBL/GenBank/DDBJ whole genome shotgun (WGS) entry which is preliminary data.</text>
</comment>
<keyword evidence="10" id="KW-1185">Reference proteome</keyword>
<dbReference type="InterPro" id="IPR019931">
    <property type="entry name" value="LPXTG_anchor"/>
</dbReference>
<dbReference type="EMBL" id="RQZA01000003">
    <property type="protein sequence ID" value="RRD31489.1"/>
    <property type="molecule type" value="Genomic_DNA"/>
</dbReference>
<evidence type="ECO:0000256" key="4">
    <source>
        <dbReference type="ARBA" id="ARBA00023088"/>
    </source>
</evidence>
<dbReference type="Pfam" id="PF00746">
    <property type="entry name" value="Gram_pos_anchor"/>
    <property type="match status" value="1"/>
</dbReference>
<evidence type="ECO:0000259" key="8">
    <source>
        <dbReference type="PROSITE" id="PS50847"/>
    </source>
</evidence>
<feature type="compositionally biased region" description="Pro residues" evidence="6">
    <location>
        <begin position="690"/>
        <end position="704"/>
    </location>
</feature>
<feature type="region of interest" description="Disordered" evidence="6">
    <location>
        <begin position="674"/>
        <end position="723"/>
    </location>
</feature>
<accession>A0A3P1VBF3</accession>
<evidence type="ECO:0000256" key="3">
    <source>
        <dbReference type="ARBA" id="ARBA00022729"/>
    </source>
</evidence>
<evidence type="ECO:0000256" key="5">
    <source>
        <dbReference type="SAM" id="Coils"/>
    </source>
</evidence>
<keyword evidence="2" id="KW-0964">Secreted</keyword>
<dbReference type="Proteomes" id="UP000281771">
    <property type="component" value="Unassembled WGS sequence"/>
</dbReference>
<sequence>MNQKTVNGHGFFRKSKAYGLVCGIALGLALLGNQVSADEVTGTEPAKAEMEQVATQTVVEPAPDSLNEAIDEAKKAGVEVSQTDTQTVKDEESAKADYVKQAVDVATVTEKQEEINAQNEKIKSANQDLTNAYDSAKAQADQTNKLADQAKKDYPAAVKDVVVDYGNGKDTVAYQKGEEKAKAVEQANQKAVSDYLKEKEKVDAHNARVKAREDQLKNNNLAKDEDNLLYVTGEFDKSKTGLDYYKNIKVVTLDPNSHAVKTLGWQDNTTIVDAKGVTVVPHDTANDPAIRGTSSDFLYKVTDVSVGDKFTLKNIGSTADGAVLHAVVTVTKASNLTDKEGSWFLIGKTIDNGLAVDYWNYDKLGFSIQFLNDDNQALKLVIASVVGDVDNGQTSKVEFDANNLHYINPDGSGLVPNADKSLTGAGFAVDGYQHAPRGTYLMIGSSPVIEYVHTSDAGVINSNGNIVTYIEFDLFGTASLVELEEFKYLPQPKLNISKVNRPTQPVLTGFKDNLKANFHLNQYKHNLTVVKDVLDVEGKSIDNGTLKVGDKGTYTLLGSKILANGKDKLVKYDFEDVLDTKHDKYFDYKVYAFVPIKLTDGTVIKSMEDLKAFAKQTYDEATGRFYVSLNSDFLAKVAKDSDFQAKIDVLFERISAGEVTNVFTNQLGFSDGTAVEEMPVPSNPVKTRTPEPPAPETPKPTPPAPKEEPKIPQPEPVKASVLPETGEAGSVLTVLGSVLLSSLGLVGLRKRKKA</sequence>
<dbReference type="PROSITE" id="PS50847">
    <property type="entry name" value="GRAM_POS_ANCHORING"/>
    <property type="match status" value="1"/>
</dbReference>
<name>A0A3P1VBF3_9STRE</name>